<feature type="compositionally biased region" description="Polar residues" evidence="1">
    <location>
        <begin position="230"/>
        <end position="247"/>
    </location>
</feature>
<dbReference type="InterPro" id="IPR036691">
    <property type="entry name" value="Endo/exonu/phosph_ase_sf"/>
</dbReference>
<feature type="non-terminal residue" evidence="3">
    <location>
        <position position="1128"/>
    </location>
</feature>
<dbReference type="AlphaFoldDB" id="A0A409XQF4"/>
<dbReference type="Gene3D" id="3.60.10.10">
    <property type="entry name" value="Endonuclease/exonuclease/phosphatase"/>
    <property type="match status" value="1"/>
</dbReference>
<comment type="caution">
    <text evidence="3">The sequence shown here is derived from an EMBL/GenBank/DDBJ whole genome shotgun (WGS) entry which is preliminary data.</text>
</comment>
<dbReference type="InParanoid" id="A0A409XQF4"/>
<feature type="compositionally biased region" description="Basic and acidic residues" evidence="1">
    <location>
        <begin position="1088"/>
        <end position="1101"/>
    </location>
</feature>
<evidence type="ECO:0000259" key="2">
    <source>
        <dbReference type="Pfam" id="PF14529"/>
    </source>
</evidence>
<dbReference type="SUPFAM" id="SSF56219">
    <property type="entry name" value="DNase I-like"/>
    <property type="match status" value="1"/>
</dbReference>
<dbReference type="Pfam" id="PF14529">
    <property type="entry name" value="Exo_endo_phos_2"/>
    <property type="match status" value="1"/>
</dbReference>
<name>A0A409XQF4_PSICY</name>
<dbReference type="STRING" id="93625.A0A409XQF4"/>
<dbReference type="EMBL" id="NHYD01000892">
    <property type="protein sequence ID" value="PPQ92947.1"/>
    <property type="molecule type" value="Genomic_DNA"/>
</dbReference>
<accession>A0A409XQF4</accession>
<feature type="region of interest" description="Disordered" evidence="1">
    <location>
        <begin position="1034"/>
        <end position="1128"/>
    </location>
</feature>
<evidence type="ECO:0000313" key="3">
    <source>
        <dbReference type="EMBL" id="PPQ92947.1"/>
    </source>
</evidence>
<feature type="region of interest" description="Disordered" evidence="1">
    <location>
        <begin position="595"/>
        <end position="626"/>
    </location>
</feature>
<dbReference type="InterPro" id="IPR005135">
    <property type="entry name" value="Endo/exonuclease/phosphatase"/>
</dbReference>
<feature type="compositionally biased region" description="Polar residues" evidence="1">
    <location>
        <begin position="255"/>
        <end position="286"/>
    </location>
</feature>
<proteinExistence type="predicted"/>
<feature type="region of interest" description="Disordered" evidence="1">
    <location>
        <begin position="230"/>
        <end position="292"/>
    </location>
</feature>
<dbReference type="Proteomes" id="UP000283269">
    <property type="component" value="Unassembled WGS sequence"/>
</dbReference>
<reference evidence="3 4" key="1">
    <citation type="journal article" date="2018" name="Evol. Lett.">
        <title>Horizontal gene cluster transfer increased hallucinogenic mushroom diversity.</title>
        <authorList>
            <person name="Reynolds H.T."/>
            <person name="Vijayakumar V."/>
            <person name="Gluck-Thaler E."/>
            <person name="Korotkin H.B."/>
            <person name="Matheny P.B."/>
            <person name="Slot J.C."/>
        </authorList>
    </citation>
    <scope>NUCLEOTIDE SEQUENCE [LARGE SCALE GENOMIC DNA]</scope>
    <source>
        <strain evidence="3 4">2631</strain>
    </source>
</reference>
<feature type="compositionally biased region" description="Polar residues" evidence="1">
    <location>
        <begin position="610"/>
        <end position="626"/>
    </location>
</feature>
<dbReference type="GO" id="GO:0003824">
    <property type="term" value="F:catalytic activity"/>
    <property type="evidence" value="ECO:0007669"/>
    <property type="project" value="InterPro"/>
</dbReference>
<feature type="region of interest" description="Disordered" evidence="1">
    <location>
        <begin position="1"/>
        <end position="89"/>
    </location>
</feature>
<feature type="compositionally biased region" description="Polar residues" evidence="1">
    <location>
        <begin position="1047"/>
        <end position="1056"/>
    </location>
</feature>
<keyword evidence="4" id="KW-1185">Reference proteome</keyword>
<dbReference type="OrthoDB" id="2855870at2759"/>
<organism evidence="3 4">
    <name type="scientific">Psilocybe cyanescens</name>
    <dbReference type="NCBI Taxonomy" id="93625"/>
    <lineage>
        <taxon>Eukaryota</taxon>
        <taxon>Fungi</taxon>
        <taxon>Dikarya</taxon>
        <taxon>Basidiomycota</taxon>
        <taxon>Agaricomycotina</taxon>
        <taxon>Agaricomycetes</taxon>
        <taxon>Agaricomycetidae</taxon>
        <taxon>Agaricales</taxon>
        <taxon>Agaricineae</taxon>
        <taxon>Strophariaceae</taxon>
        <taxon>Psilocybe</taxon>
    </lineage>
</organism>
<evidence type="ECO:0000256" key="1">
    <source>
        <dbReference type="SAM" id="MobiDB-lite"/>
    </source>
</evidence>
<gene>
    <name evidence="3" type="ORF">CVT25_000111</name>
</gene>
<protein>
    <recommendedName>
        <fullName evidence="2">Endonuclease/exonuclease/phosphatase domain-containing protein</fullName>
    </recommendedName>
</protein>
<feature type="domain" description="Endonuclease/exonuclease/phosphatase" evidence="2">
    <location>
        <begin position="761"/>
        <end position="887"/>
    </location>
</feature>
<feature type="compositionally biased region" description="Polar residues" evidence="1">
    <location>
        <begin position="1078"/>
        <end position="1087"/>
    </location>
</feature>
<feature type="compositionally biased region" description="Polar residues" evidence="1">
    <location>
        <begin position="1"/>
        <end position="13"/>
    </location>
</feature>
<sequence>MDYNAESSSSFTEIKQAPNLNKPPDIVYYQRNTPSPVKIRKKRSSTDDGGSTPKAQKHRKHAPHSPLSSPTIPPRIFISNRKETRTPAPSLETQSIINMDEEMADDEEDSDLFAQFSDPQATDVNETVGNIHDNLMETNKLMAHLHSMDALSVAREHPGIMEHISILAPALMMGSMKDLADQQAKILSSLDTITKTLFALQNNMESNHTSVLNKISNIDKELSETKAHLTLTQTKGTGPHTSANLQDTSKKTKATAGQSQIKSGTPASPNSSQESTTSKPANPNPDTSHHPSRLIVQFHPDGIRDKDKSEPETIVQTINEALRTDPKASHLRVVAARFNLQGNLIISTRADQTAAELITHANLFIPTINKGYKTSVRVDRRWYKIQVDGVSSCRLTIGGERSVREPESIHTELAACNPFYADIMNSITSPPRWMRTKEELLTTTRSSVVFAVDQERIARTFLERRTLAAFGRHCPLRAYQDRPPITQCKNCWGWDHKAEHCKEKTRCRLCSKAHKTEEHQDEPCLKCDISVLNGDSMDTGEGGSCYHNLRCANCIAGGKSEHDHAADSRQCPTRIEKYGTVRDIECKSRKAEDPWTVATGKKTNRRKPKQQNNKPTDNGKPSDSQNRFQTLADQATDTSSICDPTRITHKTDSKHLQIRQPIQAAYATQQGSYHDDFDLIILQEPAWGYIGKVEGKDVHGPVALAGWTPIIPVTAPPPDFRPRTMAYSRTRSDFSLTLRTDILEDKDIQILDVTQPGHDTITIINVYNDTPAQGHCILNRLRLLELSLDHPTIITGDFNLHHTLWSTDTTPLNAHTQLTEDIVEWLSGKGFLLLNKKGKITHPARNSREHASVIDLSFVNGVASANDTFKDWAIDPSIAHDSDHFGIKFTIDQGRREVDNPCGVKYNLKETKPSEWLKAFEEELAQTKEVIEPLYSQESLNADQLDIFNDAITDTIQRTTSRVGKVRHPSTRAKPWWDADLKEASDRVAMIRREQHEIQALADEFKKDIRTKIRRSRNFFRRLSTSNDIWSFPNWSKGARNYPTPPISRSSGQPKATTHEEKCEALWEELYQQPPPLDQQSSGQPKATTHEEKCEALREELYQQPPPLDQQFIPDMHSTQENDLEFEQ</sequence>
<evidence type="ECO:0000313" key="4">
    <source>
        <dbReference type="Proteomes" id="UP000283269"/>
    </source>
</evidence>